<keyword evidence="2" id="KW-1185">Reference proteome</keyword>
<name>A0A7I5EEH8_HAECO</name>
<evidence type="ECO:0000313" key="2">
    <source>
        <dbReference type="Proteomes" id="UP000025227"/>
    </source>
</evidence>
<feature type="compositionally biased region" description="Low complexity" evidence="1">
    <location>
        <begin position="241"/>
        <end position="261"/>
    </location>
</feature>
<proteinExistence type="predicted"/>
<feature type="compositionally biased region" description="Pro residues" evidence="1">
    <location>
        <begin position="350"/>
        <end position="359"/>
    </location>
</feature>
<accession>A0A7I5EEH8</accession>
<feature type="compositionally biased region" description="Basic and acidic residues" evidence="1">
    <location>
        <begin position="153"/>
        <end position="175"/>
    </location>
</feature>
<feature type="region of interest" description="Disordered" evidence="1">
    <location>
        <begin position="76"/>
        <end position="272"/>
    </location>
</feature>
<dbReference type="AlphaFoldDB" id="A0A7I5EEH8"/>
<evidence type="ECO:0000256" key="1">
    <source>
        <dbReference type="SAM" id="MobiDB-lite"/>
    </source>
</evidence>
<feature type="compositionally biased region" description="Polar residues" evidence="1">
    <location>
        <begin position="321"/>
        <end position="333"/>
    </location>
</feature>
<feature type="compositionally biased region" description="Low complexity" evidence="1">
    <location>
        <begin position="435"/>
        <end position="446"/>
    </location>
</feature>
<feature type="compositionally biased region" description="Basic and acidic residues" evidence="1">
    <location>
        <begin position="118"/>
        <end position="140"/>
    </location>
</feature>
<feature type="compositionally biased region" description="Basic residues" evidence="1">
    <location>
        <begin position="222"/>
        <end position="231"/>
    </location>
</feature>
<organism evidence="2 3">
    <name type="scientific">Haemonchus contortus</name>
    <name type="common">Barber pole worm</name>
    <dbReference type="NCBI Taxonomy" id="6289"/>
    <lineage>
        <taxon>Eukaryota</taxon>
        <taxon>Metazoa</taxon>
        <taxon>Ecdysozoa</taxon>
        <taxon>Nematoda</taxon>
        <taxon>Chromadorea</taxon>
        <taxon>Rhabditida</taxon>
        <taxon>Rhabditina</taxon>
        <taxon>Rhabditomorpha</taxon>
        <taxon>Strongyloidea</taxon>
        <taxon>Trichostrongylidae</taxon>
        <taxon>Haemonchus</taxon>
    </lineage>
</organism>
<dbReference type="WBParaSite" id="HCON_00186740-00001">
    <property type="protein sequence ID" value="HCON_00186740-00001"/>
    <property type="gene ID" value="HCON_00186740"/>
</dbReference>
<reference evidence="3" key="1">
    <citation type="submission" date="2020-12" db="UniProtKB">
        <authorList>
            <consortium name="WormBaseParasite"/>
        </authorList>
    </citation>
    <scope>IDENTIFICATION</scope>
    <source>
        <strain evidence="3">MHco3</strain>
    </source>
</reference>
<feature type="compositionally biased region" description="Low complexity" evidence="1">
    <location>
        <begin position="89"/>
        <end position="98"/>
    </location>
</feature>
<dbReference type="Proteomes" id="UP000025227">
    <property type="component" value="Unplaced"/>
</dbReference>
<dbReference type="OMA" id="PPFIFRP"/>
<feature type="region of interest" description="Disordered" evidence="1">
    <location>
        <begin position="304"/>
        <end position="403"/>
    </location>
</feature>
<feature type="region of interest" description="Disordered" evidence="1">
    <location>
        <begin position="425"/>
        <end position="452"/>
    </location>
</feature>
<feature type="compositionally biased region" description="Pro residues" evidence="1">
    <location>
        <begin position="368"/>
        <end position="397"/>
    </location>
</feature>
<dbReference type="OrthoDB" id="5877402at2759"/>
<sequence length="496" mass="55138">MLLLLWILPSVLAQNPYGPSQLDQYARLINSGNLGGFGFLQNAITQGTIRGLGDLNPPPILAGLPPLPLTHEEMMKRMTSTTSPPPTRPTAKPTTPSTNPGGIYAMNTLVELPPMPENRIHGTFDEDGVFHPDNEGKTEEEAQISRNQIQGTKIRDISQAERDAVDGHTEENSSKDDEDEEDTSLEDPLIRPSANAGAHRLAHHSEKSSHKPRQHAALPRRQIIRRRHIRRQQHDQPVNPARGQRQAAAQQQQRYPPFIFRPKPPPPQREPEYNNLLAEIEEYDDFLEQQRLYLSHYPKANLQNPYQDLPPGQLPAAGSYSAGQFNAPANIQPQELPGPRRNLNQGPENFRPPPPPQQPQVPQQPQQPQQPWPQPQPQPQQPNFFPQPFPPPPPVPPAGGSTENPLLKIFSLFSIPHHHAHALAAPQVSLDDDPTTTTTTTTSSTPLPRPNPYQLGMLPIPPSAMPLVDIHQQPLQPLSFPQLGSPLVLQPLFHGK</sequence>
<evidence type="ECO:0000313" key="3">
    <source>
        <dbReference type="WBParaSite" id="HCON_00186740-00001"/>
    </source>
</evidence>
<protein>
    <submittedName>
        <fullName evidence="3">Ameloblastin</fullName>
    </submittedName>
</protein>
<feature type="compositionally biased region" description="Acidic residues" evidence="1">
    <location>
        <begin position="176"/>
        <end position="185"/>
    </location>
</feature>